<evidence type="ECO:0000256" key="1">
    <source>
        <dbReference type="SAM" id="SignalP"/>
    </source>
</evidence>
<evidence type="ECO:0000313" key="2">
    <source>
        <dbReference type="EMBL" id="MBN8232620.1"/>
    </source>
</evidence>
<dbReference type="EMBL" id="JAFIMU010000013">
    <property type="protein sequence ID" value="MBN8232620.1"/>
    <property type="molecule type" value="Genomic_DNA"/>
</dbReference>
<feature type="chain" id="PRO_5045797381" evidence="1">
    <location>
        <begin position="25"/>
        <end position="104"/>
    </location>
</feature>
<accession>A0ABS3DMQ1</accession>
<reference evidence="2 3" key="1">
    <citation type="submission" date="2021-02" db="EMBL/GenBank/DDBJ databases">
        <title>De Novo genome assembly of isolated myxobacteria.</title>
        <authorList>
            <person name="Stevens D.C."/>
        </authorList>
    </citation>
    <scope>NUCLEOTIDE SEQUENCE [LARGE SCALE GENOMIC DNA]</scope>
    <source>
        <strain evidence="2 3">ATCC 29039</strain>
    </source>
</reference>
<evidence type="ECO:0000313" key="3">
    <source>
        <dbReference type="Proteomes" id="UP000664052"/>
    </source>
</evidence>
<proteinExistence type="predicted"/>
<sequence>MHMPRKFLQAVTAALAVLPAAAFAYPPQCDEVCYYPGAPCETVCFLGATYYTTCGESGYCIQPAPAPAEPMASVMEAGSLQSDSDALVCQDAQPAGSLNSTREG</sequence>
<organism evidence="2 3">
    <name type="scientific">Corallococcus macrosporus</name>
    <dbReference type="NCBI Taxonomy" id="35"/>
    <lineage>
        <taxon>Bacteria</taxon>
        <taxon>Pseudomonadati</taxon>
        <taxon>Myxococcota</taxon>
        <taxon>Myxococcia</taxon>
        <taxon>Myxococcales</taxon>
        <taxon>Cystobacterineae</taxon>
        <taxon>Myxococcaceae</taxon>
        <taxon>Corallococcus</taxon>
    </lineage>
</organism>
<keyword evidence="1" id="KW-0732">Signal</keyword>
<gene>
    <name evidence="2" type="ORF">JYK02_34390</name>
</gene>
<feature type="signal peptide" evidence="1">
    <location>
        <begin position="1"/>
        <end position="24"/>
    </location>
</feature>
<comment type="caution">
    <text evidence="2">The sequence shown here is derived from an EMBL/GenBank/DDBJ whole genome shotgun (WGS) entry which is preliminary data.</text>
</comment>
<dbReference type="Proteomes" id="UP000664052">
    <property type="component" value="Unassembled WGS sequence"/>
</dbReference>
<protein>
    <submittedName>
        <fullName evidence="2">Uncharacterized protein</fullName>
    </submittedName>
</protein>
<name>A0ABS3DMQ1_9BACT</name>
<keyword evidence="3" id="KW-1185">Reference proteome</keyword>